<dbReference type="SMART" id="SM00902">
    <property type="entry name" value="Fe_hyd_SSU"/>
    <property type="match status" value="1"/>
</dbReference>
<feature type="domain" description="2Fe-2S ferredoxin-type" evidence="9">
    <location>
        <begin position="2"/>
        <end position="85"/>
    </location>
</feature>
<evidence type="ECO:0000256" key="5">
    <source>
        <dbReference type="ARBA" id="ARBA00023002"/>
    </source>
</evidence>
<name>A0A9J6P0U2_9CLOT</name>
<dbReference type="InterPro" id="IPR050340">
    <property type="entry name" value="Cytosolic_Fe-S_CAF"/>
</dbReference>
<comment type="caution">
    <text evidence="12">The sequence shown here is derived from an EMBL/GenBank/DDBJ whole genome shotgun (WGS) entry which is preliminary data.</text>
</comment>
<dbReference type="PROSITE" id="PS00198">
    <property type="entry name" value="4FE4S_FER_1"/>
    <property type="match status" value="1"/>
</dbReference>
<dbReference type="GO" id="GO:0008901">
    <property type="term" value="F:ferredoxin hydrogenase activity"/>
    <property type="evidence" value="ECO:0007669"/>
    <property type="project" value="InterPro"/>
</dbReference>
<dbReference type="SUPFAM" id="SSF54862">
    <property type="entry name" value="4Fe-4S ferredoxins"/>
    <property type="match status" value="1"/>
</dbReference>
<dbReference type="GO" id="GO:0005506">
    <property type="term" value="F:iron ion binding"/>
    <property type="evidence" value="ECO:0007669"/>
    <property type="project" value="InterPro"/>
</dbReference>
<dbReference type="GO" id="GO:0051539">
    <property type="term" value="F:4 iron, 4 sulfur cluster binding"/>
    <property type="evidence" value="ECO:0007669"/>
    <property type="project" value="UniProtKB-KW"/>
</dbReference>
<feature type="region of interest" description="Disordered" evidence="8">
    <location>
        <begin position="576"/>
        <end position="599"/>
    </location>
</feature>
<evidence type="ECO:0000256" key="2">
    <source>
        <dbReference type="ARBA" id="ARBA00022714"/>
    </source>
</evidence>
<keyword evidence="6" id="KW-0408">Iron</keyword>
<dbReference type="InterPro" id="IPR017896">
    <property type="entry name" value="4Fe4S_Fe-S-bd"/>
</dbReference>
<protein>
    <submittedName>
        <fullName evidence="12">[FeFe] hydrogenase, group A</fullName>
    </submittedName>
</protein>
<dbReference type="Gene3D" id="3.30.70.20">
    <property type="match status" value="1"/>
</dbReference>
<dbReference type="Pfam" id="PF02906">
    <property type="entry name" value="Fe_hyd_lg_C"/>
    <property type="match status" value="1"/>
</dbReference>
<dbReference type="SUPFAM" id="SSF53920">
    <property type="entry name" value="Fe-only hydrogenase"/>
    <property type="match status" value="1"/>
</dbReference>
<dbReference type="EMBL" id="JAGSOJ010000002">
    <property type="protein sequence ID" value="MCM1989806.1"/>
    <property type="molecule type" value="Genomic_DNA"/>
</dbReference>
<feature type="domain" description="4Fe-4S His(Cys)3-ligated-type" evidence="11">
    <location>
        <begin position="85"/>
        <end position="124"/>
    </location>
</feature>
<dbReference type="CDD" id="cd00207">
    <property type="entry name" value="fer2"/>
    <property type="match status" value="1"/>
</dbReference>
<dbReference type="PROSITE" id="PS51085">
    <property type="entry name" value="2FE2S_FER_2"/>
    <property type="match status" value="1"/>
</dbReference>
<dbReference type="GO" id="GO:0051537">
    <property type="term" value="F:2 iron, 2 sulfur cluster binding"/>
    <property type="evidence" value="ECO:0007669"/>
    <property type="project" value="UniProtKB-KW"/>
</dbReference>
<dbReference type="InterPro" id="IPR004108">
    <property type="entry name" value="Fe_hydrogenase_lsu_C"/>
</dbReference>
<dbReference type="Pfam" id="PF02256">
    <property type="entry name" value="Fe_hyd_SSU"/>
    <property type="match status" value="1"/>
</dbReference>
<evidence type="ECO:0000259" key="11">
    <source>
        <dbReference type="PROSITE" id="PS51839"/>
    </source>
</evidence>
<dbReference type="InterPro" id="IPR003149">
    <property type="entry name" value="Fe_hydrogenase_ssu"/>
</dbReference>
<keyword evidence="1" id="KW-0004">4Fe-4S</keyword>
<reference evidence="12" key="1">
    <citation type="journal article" date="2021" name="mSystems">
        <title>Bacteria and Archaea Synergistically Convert Glycine Betaine to Biogenic Methane in the Formosa Cold Seep of the South China Sea.</title>
        <authorList>
            <person name="Li L."/>
            <person name="Zhang W."/>
            <person name="Zhang S."/>
            <person name="Song L."/>
            <person name="Sun Q."/>
            <person name="Zhang H."/>
            <person name="Xiang H."/>
            <person name="Dong X."/>
        </authorList>
    </citation>
    <scope>NUCLEOTIDE SEQUENCE</scope>
    <source>
        <strain evidence="12">ZWT</strain>
    </source>
</reference>
<dbReference type="NCBIfam" id="TIGR02512">
    <property type="entry name" value="FeFe_hydrog_A"/>
    <property type="match status" value="1"/>
</dbReference>
<feature type="domain" description="4Fe-4S ferredoxin-type" evidence="10">
    <location>
        <begin position="187"/>
        <end position="216"/>
    </location>
</feature>
<dbReference type="FunFam" id="3.30.70.20:FF:000035">
    <property type="entry name" value="Iron hydrogenase 1"/>
    <property type="match status" value="1"/>
</dbReference>
<dbReference type="InterPro" id="IPR017900">
    <property type="entry name" value="4Fe4S_Fe_S_CS"/>
</dbReference>
<dbReference type="InterPro" id="IPR013352">
    <property type="entry name" value="Fe_hydrogenase_subset"/>
</dbReference>
<dbReference type="Pfam" id="PF10588">
    <property type="entry name" value="NADH-G_4Fe-4S_3"/>
    <property type="match status" value="1"/>
</dbReference>
<feature type="compositionally biased region" description="Basic and acidic residues" evidence="8">
    <location>
        <begin position="585"/>
        <end position="599"/>
    </location>
</feature>
<dbReference type="InterPro" id="IPR001041">
    <property type="entry name" value="2Fe-2S_ferredoxin-type"/>
</dbReference>
<dbReference type="PANTHER" id="PTHR11615">
    <property type="entry name" value="NITRATE, FORMATE, IRON DEHYDROGENASE"/>
    <property type="match status" value="1"/>
</dbReference>
<sequence length="599" mass="65770">MNQVTLTINGRQITVDEGTTILEAAKKLNIHIPTLCYFKLHDDRTINDPGSCRVCVVEVEGRRNLAPSCSTPVAEGMNVNTSSIRAIKARRSVVELLLSDHPHECLLCEKNLNCELQSLAAELGVRELPYQGKKATYEIDNSSYSIIRDMEKCVYCRRCETMCNEVQQIGVLSGVYRGFNSVVAPAFNLPMAETNCTFCGQCVSVCPTASLTEVHYIPDVWNAINAEGKHVVVQTAPAVRVALGEEFGYEPGTIVTGKMVAALRSLGFDSVFDTDFAADLTIMEEASEFVHRLQHGGKLPILTSCCPGWIQLLEHSFPDMLDIPSTCKSPHQMFGAITKTYFAEKMNINPKDIIVVSVMPCLAKKFEAHRPEMEYEGNRDVDIVISTRELAKMIKEAGIDFTSLEDEDFDNPLGVSSGAGDIFAASGGVLEAAVRTAAEMVTGKAGEPIEFIDVRGYDGIKEASIDIDGTNVKVAVTNGLGNARKILNDIKAGKAEYHIIEIMACPGGCIGGGGQPYIHGDSDILKKRIEAIYKEDANKELRKSHENPYIKKLYDEYLGEPYGTKAHEMLHTHFTPKRSGITHETPNDVKKPNTDKNNP</sequence>
<dbReference type="PROSITE" id="PS51839">
    <property type="entry name" value="4FE4S_HC3"/>
    <property type="match status" value="1"/>
</dbReference>
<keyword evidence="13" id="KW-1185">Reference proteome</keyword>
<evidence type="ECO:0000259" key="10">
    <source>
        <dbReference type="PROSITE" id="PS51379"/>
    </source>
</evidence>
<dbReference type="InterPro" id="IPR036991">
    <property type="entry name" value="Fe_hydrogenase_ssu_sf"/>
</dbReference>
<accession>A0A9J6P0U2</accession>
<dbReference type="FunFam" id="3.10.20.740:FF:000005">
    <property type="entry name" value="NADH:ubiquinone oxidoreductase subunit"/>
    <property type="match status" value="1"/>
</dbReference>
<keyword evidence="2" id="KW-0001">2Fe-2S</keyword>
<dbReference type="InterPro" id="IPR036010">
    <property type="entry name" value="2Fe-2S_ferredoxin-like_sf"/>
</dbReference>
<dbReference type="Gene3D" id="3.40.50.1780">
    <property type="match status" value="1"/>
</dbReference>
<dbReference type="InterPro" id="IPR049830">
    <property type="entry name" value="HndD"/>
</dbReference>
<keyword evidence="4" id="KW-0677">Repeat</keyword>
<dbReference type="AlphaFoldDB" id="A0A9J6P0U2"/>
<dbReference type="Gene3D" id="3.40.950.10">
    <property type="entry name" value="Fe-only Hydrogenase (Larger Subunit), Chain L, domain 3"/>
    <property type="match status" value="1"/>
</dbReference>
<dbReference type="FunFam" id="4.10.260.20:FF:000001">
    <property type="entry name" value="NADP-reducing hydrogenase subunit HndD"/>
    <property type="match status" value="1"/>
</dbReference>
<keyword evidence="3" id="KW-0479">Metal-binding</keyword>
<dbReference type="SMART" id="SM00929">
    <property type="entry name" value="NADH-G_4Fe-4S_3"/>
    <property type="match status" value="1"/>
</dbReference>
<keyword evidence="5" id="KW-0560">Oxidoreductase</keyword>
<dbReference type="InterPro" id="IPR019574">
    <property type="entry name" value="NADH_UbQ_OxRdtase_Gsu_4Fe4S-bd"/>
</dbReference>
<evidence type="ECO:0000256" key="1">
    <source>
        <dbReference type="ARBA" id="ARBA00022485"/>
    </source>
</evidence>
<evidence type="ECO:0000313" key="12">
    <source>
        <dbReference type="EMBL" id="MCM1989806.1"/>
    </source>
</evidence>
<keyword evidence="7" id="KW-0411">Iron-sulfur</keyword>
<gene>
    <name evidence="12" type="ORF">KDK92_08645</name>
</gene>
<dbReference type="Proteomes" id="UP001056429">
    <property type="component" value="Unassembled WGS sequence"/>
</dbReference>
<evidence type="ECO:0000256" key="7">
    <source>
        <dbReference type="ARBA" id="ARBA00023014"/>
    </source>
</evidence>
<evidence type="ECO:0000256" key="6">
    <source>
        <dbReference type="ARBA" id="ARBA00023004"/>
    </source>
</evidence>
<dbReference type="NCBIfam" id="NF040763">
    <property type="entry name" value="FeFe_hydrog_A6"/>
    <property type="match status" value="1"/>
</dbReference>
<organism evidence="12 13">
    <name type="scientific">Oceanirhabdus seepicola</name>
    <dbReference type="NCBI Taxonomy" id="2828781"/>
    <lineage>
        <taxon>Bacteria</taxon>
        <taxon>Bacillati</taxon>
        <taxon>Bacillota</taxon>
        <taxon>Clostridia</taxon>
        <taxon>Eubacteriales</taxon>
        <taxon>Clostridiaceae</taxon>
        <taxon>Oceanirhabdus</taxon>
    </lineage>
</organism>
<evidence type="ECO:0000256" key="3">
    <source>
        <dbReference type="ARBA" id="ARBA00022723"/>
    </source>
</evidence>
<evidence type="ECO:0000313" key="13">
    <source>
        <dbReference type="Proteomes" id="UP001056429"/>
    </source>
</evidence>
<evidence type="ECO:0000259" key="9">
    <source>
        <dbReference type="PROSITE" id="PS51085"/>
    </source>
</evidence>
<evidence type="ECO:0000256" key="4">
    <source>
        <dbReference type="ARBA" id="ARBA00022737"/>
    </source>
</evidence>
<dbReference type="InterPro" id="IPR009016">
    <property type="entry name" value="Fe_hydrogenase"/>
</dbReference>
<feature type="domain" description="4Fe-4S ferredoxin-type" evidence="10">
    <location>
        <begin position="144"/>
        <end position="174"/>
    </location>
</feature>
<proteinExistence type="predicted"/>
<dbReference type="Gene3D" id="4.10.260.20">
    <property type="entry name" value="Iron hydrogenase, small subunit"/>
    <property type="match status" value="1"/>
</dbReference>
<dbReference type="Pfam" id="PF13510">
    <property type="entry name" value="Fer2_4"/>
    <property type="match status" value="1"/>
</dbReference>
<dbReference type="Gene3D" id="3.10.20.740">
    <property type="match status" value="1"/>
</dbReference>
<dbReference type="SUPFAM" id="SSF54292">
    <property type="entry name" value="2Fe-2S ferredoxin-like"/>
    <property type="match status" value="1"/>
</dbReference>
<evidence type="ECO:0000256" key="8">
    <source>
        <dbReference type="SAM" id="MobiDB-lite"/>
    </source>
</evidence>
<dbReference type="PROSITE" id="PS51379">
    <property type="entry name" value="4FE4S_FER_2"/>
    <property type="match status" value="2"/>
</dbReference>
<dbReference type="Pfam" id="PF00037">
    <property type="entry name" value="Fer4"/>
    <property type="match status" value="1"/>
</dbReference>
<reference evidence="12" key="2">
    <citation type="submission" date="2021-04" db="EMBL/GenBank/DDBJ databases">
        <authorList>
            <person name="Dong X."/>
        </authorList>
    </citation>
    <scope>NUCLEOTIDE SEQUENCE</scope>
    <source>
        <strain evidence="12">ZWT</strain>
    </source>
</reference>